<comment type="caution">
    <text evidence="1">The sequence shown here is derived from an EMBL/GenBank/DDBJ whole genome shotgun (WGS) entry which is preliminary data.</text>
</comment>
<protein>
    <submittedName>
        <fullName evidence="1">Uncharacterized protein</fullName>
    </submittedName>
</protein>
<reference evidence="1 2" key="1">
    <citation type="submission" date="2020-08" db="EMBL/GenBank/DDBJ databases">
        <title>Functional genomics of gut bacteria from endangered species of beetles.</title>
        <authorList>
            <person name="Carlos-Shanley C."/>
        </authorList>
    </citation>
    <scope>NUCLEOTIDE SEQUENCE [LARGE SCALE GENOMIC DNA]</scope>
    <source>
        <strain evidence="1 2">S00179</strain>
    </source>
</reference>
<dbReference type="AlphaFoldDB" id="A0A7W7KEU5"/>
<name>A0A7W7KEU5_PSENT</name>
<evidence type="ECO:0000313" key="1">
    <source>
        <dbReference type="EMBL" id="MBB4861210.1"/>
    </source>
</evidence>
<proteinExistence type="predicted"/>
<sequence>MDELRRQRVLRALQREAAALEPLVSSLNLAARQRILSELWAQCAALGRAITSLESALESKRNLPGALRAPRLRFVSVESSFE</sequence>
<dbReference type="EMBL" id="JACHLI010000001">
    <property type="protein sequence ID" value="MBB4861210.1"/>
    <property type="molecule type" value="Genomic_DNA"/>
</dbReference>
<organism evidence="1 2">
    <name type="scientific">Pseudomonas nitroreducens</name>
    <dbReference type="NCBI Taxonomy" id="46680"/>
    <lineage>
        <taxon>Bacteria</taxon>
        <taxon>Pseudomonadati</taxon>
        <taxon>Pseudomonadota</taxon>
        <taxon>Gammaproteobacteria</taxon>
        <taxon>Pseudomonadales</taxon>
        <taxon>Pseudomonadaceae</taxon>
        <taxon>Pseudomonas</taxon>
    </lineage>
</organism>
<gene>
    <name evidence="1" type="ORF">HNP46_000021</name>
</gene>
<accession>A0A7W7KEU5</accession>
<evidence type="ECO:0000313" key="2">
    <source>
        <dbReference type="Proteomes" id="UP000566995"/>
    </source>
</evidence>
<dbReference type="Proteomes" id="UP000566995">
    <property type="component" value="Unassembled WGS sequence"/>
</dbReference>